<feature type="domain" description="PNPLA" evidence="3">
    <location>
        <begin position="12"/>
        <end position="289"/>
    </location>
</feature>
<evidence type="ECO:0000256" key="1">
    <source>
        <dbReference type="ARBA" id="ARBA00023098"/>
    </source>
</evidence>
<dbReference type="GO" id="GO:0016787">
    <property type="term" value="F:hydrolase activity"/>
    <property type="evidence" value="ECO:0007669"/>
    <property type="project" value="UniProtKB-UniRule"/>
</dbReference>
<proteinExistence type="predicted"/>
<comment type="caution">
    <text evidence="2">Lacks conserved residue(s) required for the propagation of feature annotation.</text>
</comment>
<feature type="active site" description="Nucleophile" evidence="2">
    <location>
        <position position="61"/>
    </location>
</feature>
<dbReference type="InterPro" id="IPR002641">
    <property type="entry name" value="PNPLA_dom"/>
</dbReference>
<accession>A0A840E636</accession>
<keyword evidence="5" id="KW-1185">Reference proteome</keyword>
<feature type="active site" description="Proton acceptor" evidence="2">
    <location>
        <position position="276"/>
    </location>
</feature>
<dbReference type="Proteomes" id="UP000576209">
    <property type="component" value="Unassembled WGS sequence"/>
</dbReference>
<comment type="caution">
    <text evidence="4">The sequence shown here is derived from an EMBL/GenBank/DDBJ whole genome shotgun (WGS) entry which is preliminary data.</text>
</comment>
<protein>
    <submittedName>
        <fullName evidence="4">Putative acylesterase/phospholipase RssA</fullName>
    </submittedName>
</protein>
<evidence type="ECO:0000256" key="2">
    <source>
        <dbReference type="PROSITE-ProRule" id="PRU01161"/>
    </source>
</evidence>
<evidence type="ECO:0000259" key="3">
    <source>
        <dbReference type="PROSITE" id="PS51635"/>
    </source>
</evidence>
<dbReference type="EMBL" id="JACIFF010000008">
    <property type="protein sequence ID" value="MBB4080520.1"/>
    <property type="molecule type" value="Genomic_DNA"/>
</dbReference>
<reference evidence="4 5" key="1">
    <citation type="submission" date="2020-08" db="EMBL/GenBank/DDBJ databases">
        <title>Genomic Encyclopedia of Type Strains, Phase IV (KMG-IV): sequencing the most valuable type-strain genomes for metagenomic binning, comparative biology and taxonomic classification.</title>
        <authorList>
            <person name="Goeker M."/>
        </authorList>
    </citation>
    <scope>NUCLEOTIDE SEQUENCE [LARGE SCALE GENOMIC DNA]</scope>
    <source>
        <strain evidence="4 5">DSM 105137</strain>
    </source>
</reference>
<keyword evidence="2" id="KW-0442">Lipid degradation</keyword>
<evidence type="ECO:0000313" key="4">
    <source>
        <dbReference type="EMBL" id="MBB4080520.1"/>
    </source>
</evidence>
<keyword evidence="2" id="KW-0378">Hydrolase</keyword>
<dbReference type="RefSeq" id="WP_183496755.1">
    <property type="nucleotide sequence ID" value="NZ_JACIFF010000008.1"/>
</dbReference>
<organism evidence="4 5">
    <name type="scientific">Neolewinella aquimaris</name>
    <dbReference type="NCBI Taxonomy" id="1835722"/>
    <lineage>
        <taxon>Bacteria</taxon>
        <taxon>Pseudomonadati</taxon>
        <taxon>Bacteroidota</taxon>
        <taxon>Saprospiria</taxon>
        <taxon>Saprospirales</taxon>
        <taxon>Lewinellaceae</taxon>
        <taxon>Neolewinella</taxon>
    </lineage>
</organism>
<keyword evidence="1 2" id="KW-0443">Lipid metabolism</keyword>
<feature type="short sequence motif" description="DGA/G" evidence="2">
    <location>
        <begin position="276"/>
        <end position="278"/>
    </location>
</feature>
<evidence type="ECO:0000313" key="5">
    <source>
        <dbReference type="Proteomes" id="UP000576209"/>
    </source>
</evidence>
<dbReference type="PROSITE" id="PS51635">
    <property type="entry name" value="PNPLA"/>
    <property type="match status" value="1"/>
</dbReference>
<sequence>MENTEDTFYLGLCLAGGVSGGAYTAGVVDYLLEALDDWENRRGAKNTPRHRVMIPAIGGASSGGMTGLLTASLVDSKHVPVREFNGQHKQTKSTNRLYRCWVEMTEDDMFGRMLDTSDIKSGRVRSLLNTQFIDDIAKDVFEDQGNGVATRPYFSRNLKVFATLTNLRGYTSDIALQGAQPGSKYYLTHHNDYAAFELNAPENDNHNDGWIPLDFTNRINIDLAKSAAMATGAFPVGLSARRVERKTKYLQALQWNHWKGPLSVKEDDVDDTLCVDGGIINNEPFNQVRDMLKAVLELKTRNDDDPPLQEVENLAETVDPIRDSKAFRTTVLMVDPFPSEAPENAPEQLPDDLLGVIRKTFGAMLSQGRIKHETLTAAYDDDNSDLYLIDPVRYVWSGDEEHKVYGERALASGFLGGFGGFLHRDFRMHDFFMGRANCEKFLRDHLYIPLDRMNPIFEKGYNGLDEASKERFYVLDEEGKKKGLQIIPLFTERKEAPYMPTFKNGKNWPTLPEAEVQKYYKPIRDRVEKLIMHFGAQSVKDRVLLWIGSRIILRKKLTNSIINTIKDEMKTWKLLNSSDGLQPSSSDGL</sequence>
<dbReference type="GO" id="GO:0016042">
    <property type="term" value="P:lipid catabolic process"/>
    <property type="evidence" value="ECO:0007669"/>
    <property type="project" value="UniProtKB-UniRule"/>
</dbReference>
<dbReference type="AlphaFoldDB" id="A0A840E636"/>
<dbReference type="SUPFAM" id="SSF52151">
    <property type="entry name" value="FabD/lysophospholipase-like"/>
    <property type="match status" value="1"/>
</dbReference>
<name>A0A840E636_9BACT</name>
<dbReference type="InterPro" id="IPR016035">
    <property type="entry name" value="Acyl_Trfase/lysoPLipase"/>
</dbReference>
<feature type="short sequence motif" description="GXSXG" evidence="2">
    <location>
        <begin position="59"/>
        <end position="63"/>
    </location>
</feature>
<gene>
    <name evidence="4" type="ORF">GGR28_003154</name>
</gene>
<dbReference type="Pfam" id="PF01734">
    <property type="entry name" value="Patatin"/>
    <property type="match status" value="1"/>
</dbReference>
<dbReference type="Gene3D" id="3.40.1090.10">
    <property type="entry name" value="Cytosolic phospholipase A2 catalytic domain"/>
    <property type="match status" value="1"/>
</dbReference>